<name>A0ABY5GR32_9GAMM</name>
<organism evidence="2 3">
    <name type="scientific">Amphritea atlantica</name>
    <dbReference type="NCBI Taxonomy" id="355243"/>
    <lineage>
        <taxon>Bacteria</taxon>
        <taxon>Pseudomonadati</taxon>
        <taxon>Pseudomonadota</taxon>
        <taxon>Gammaproteobacteria</taxon>
        <taxon>Oceanospirillales</taxon>
        <taxon>Oceanospirillaceae</taxon>
        <taxon>Amphritea</taxon>
    </lineage>
</organism>
<dbReference type="Gene3D" id="3.90.420.10">
    <property type="entry name" value="Oxidoreductase, molybdopterin-binding domain"/>
    <property type="match status" value="1"/>
</dbReference>
<evidence type="ECO:0000313" key="2">
    <source>
        <dbReference type="EMBL" id="UTW02234.1"/>
    </source>
</evidence>
<reference evidence="2" key="1">
    <citation type="submission" date="2021-04" db="EMBL/GenBank/DDBJ databases">
        <title>Oceanospirillales bacteria with DddD are important DMSP degraders in coastal seawater.</title>
        <authorList>
            <person name="Liu J."/>
        </authorList>
    </citation>
    <scope>NUCLEOTIDE SEQUENCE</scope>
    <source>
        <strain evidence="2">GY6</strain>
    </source>
</reference>
<feature type="chain" id="PRO_5045189324" description="Oxidoreductase molybdopterin-binding domain-containing protein" evidence="1">
    <location>
        <begin position="21"/>
        <end position="166"/>
    </location>
</feature>
<gene>
    <name evidence="2" type="ORF">KDX31_12785</name>
</gene>
<keyword evidence="1" id="KW-0732">Signal</keyword>
<evidence type="ECO:0000313" key="3">
    <source>
        <dbReference type="Proteomes" id="UP001059950"/>
    </source>
</evidence>
<proteinExistence type="predicted"/>
<dbReference type="SUPFAM" id="SSF56524">
    <property type="entry name" value="Oxidoreductase molybdopterin-binding domain"/>
    <property type="match status" value="1"/>
</dbReference>
<keyword evidence="3" id="KW-1185">Reference proteome</keyword>
<protein>
    <recommendedName>
        <fullName evidence="4">Oxidoreductase molybdopterin-binding domain-containing protein</fullName>
    </recommendedName>
</protein>
<dbReference type="EMBL" id="CP073344">
    <property type="protein sequence ID" value="UTW02234.1"/>
    <property type="molecule type" value="Genomic_DNA"/>
</dbReference>
<accession>A0ABY5GR32</accession>
<dbReference type="Proteomes" id="UP001059950">
    <property type="component" value="Chromosome"/>
</dbReference>
<sequence length="166" mass="18811">MTKWTSALITSFMLALNATAAPLPQPEGPVILSITGNIQNTQDGKTARLDLAQLEALKSNTFTLQTRWSDSTHSYHGPLLSAILNYVGAKGDHFRLTALNEYSIEFERHYMETYEPILALSEDEKPLSIREKGPLWLILPHHKFPELNAEQHTGRMIWQLSQIEIE</sequence>
<dbReference type="InterPro" id="IPR036374">
    <property type="entry name" value="OxRdtase_Mopterin-bd_sf"/>
</dbReference>
<evidence type="ECO:0000256" key="1">
    <source>
        <dbReference type="SAM" id="SignalP"/>
    </source>
</evidence>
<evidence type="ECO:0008006" key="4">
    <source>
        <dbReference type="Google" id="ProtNLM"/>
    </source>
</evidence>
<feature type="signal peptide" evidence="1">
    <location>
        <begin position="1"/>
        <end position="20"/>
    </location>
</feature>